<name>A0ABS4GMU4_9BACL</name>
<dbReference type="EMBL" id="JAGGKT010000003">
    <property type="protein sequence ID" value="MBP1931581.1"/>
    <property type="molecule type" value="Genomic_DNA"/>
</dbReference>
<proteinExistence type="predicted"/>
<comment type="caution">
    <text evidence="1">The sequence shown here is derived from an EMBL/GenBank/DDBJ whole genome shotgun (WGS) entry which is preliminary data.</text>
</comment>
<dbReference type="InterPro" id="IPR025681">
    <property type="entry name" value="COOH-NH2_lig"/>
</dbReference>
<organism evidence="1 2">
    <name type="scientific">Ammoniphilus resinae</name>
    <dbReference type="NCBI Taxonomy" id="861532"/>
    <lineage>
        <taxon>Bacteria</taxon>
        <taxon>Bacillati</taxon>
        <taxon>Bacillota</taxon>
        <taxon>Bacilli</taxon>
        <taxon>Bacillales</taxon>
        <taxon>Paenibacillaceae</taxon>
        <taxon>Aneurinibacillus group</taxon>
        <taxon>Ammoniphilus</taxon>
    </lineage>
</organism>
<gene>
    <name evidence="1" type="ORF">J2Z37_001582</name>
</gene>
<sequence length="475" mass="54179">MSSFLLYSKSSTPTSLLPLLKMPRGTVPPREGAQVVIQWGANYFSSQDPSTHVLNGEEGLHNVSSRRTMMDMIKWNGIPTIESTPKVSTIRRYFVAVFQQEELALFRARGKKVWMNDQLSVNTDDTYEEIEMNRAIREIRRVLQYAVRSIYTVGLDFGGVLIGVGINGALKVIDITPTPKLTEALAAKFSGAFESYISEVQKRPSQTVMLGADPEFVLRNKTTGKMVLASQFFGKKGRVGCDQIWIRSDQTRTQLPLAELRPLPSRDPRQLTFNLYKTMLMAERKISHTGIEWLAGGMPMKGYPIGGHIHFSQTTLNTRFLRALDNYLALPVMLLESDHSLSRRPKYGFLGDFRRQFHGGFEYRSLPSWIVSPRVTKGVFALAKLIALSYSELSYFPTLSSSIQEAFYNGDKRKILSIVKNLWSNLEQLKEYENHRQFLNPFRDIVLKAEEWDEFQDIRQAWRIPPFGAKKVTTI</sequence>
<dbReference type="Proteomes" id="UP001519343">
    <property type="component" value="Unassembled WGS sequence"/>
</dbReference>
<keyword evidence="2" id="KW-1185">Reference proteome</keyword>
<reference evidence="1 2" key="1">
    <citation type="submission" date="2021-03" db="EMBL/GenBank/DDBJ databases">
        <title>Genomic Encyclopedia of Type Strains, Phase IV (KMG-IV): sequencing the most valuable type-strain genomes for metagenomic binning, comparative biology and taxonomic classification.</title>
        <authorList>
            <person name="Goeker M."/>
        </authorList>
    </citation>
    <scope>NUCLEOTIDE SEQUENCE [LARGE SCALE GENOMIC DNA]</scope>
    <source>
        <strain evidence="1 2">DSM 24738</strain>
    </source>
</reference>
<dbReference type="Pfam" id="PF14395">
    <property type="entry name" value="COOH-NH2_lig"/>
    <property type="match status" value="1"/>
</dbReference>
<evidence type="ECO:0000313" key="2">
    <source>
        <dbReference type="Proteomes" id="UP001519343"/>
    </source>
</evidence>
<evidence type="ECO:0000313" key="1">
    <source>
        <dbReference type="EMBL" id="MBP1931581.1"/>
    </source>
</evidence>
<evidence type="ECO:0008006" key="3">
    <source>
        <dbReference type="Google" id="ProtNLM"/>
    </source>
</evidence>
<accession>A0ABS4GMU4</accession>
<protein>
    <recommendedName>
        <fullName evidence="3">Phage phiEco32-like COOH-NH2 ligase-type 2</fullName>
    </recommendedName>
</protein>